<dbReference type="Proteomes" id="UP000708148">
    <property type="component" value="Unassembled WGS sequence"/>
</dbReference>
<keyword evidence="2" id="KW-1185">Reference proteome</keyword>
<dbReference type="OrthoDB" id="425936at2759"/>
<accession>A0A8S1IJL3</accession>
<reference evidence="1" key="1">
    <citation type="submission" date="2020-12" db="EMBL/GenBank/DDBJ databases">
        <authorList>
            <person name="Iha C."/>
        </authorList>
    </citation>
    <scope>NUCLEOTIDE SEQUENCE</scope>
</reference>
<feature type="non-terminal residue" evidence="1">
    <location>
        <position position="470"/>
    </location>
</feature>
<comment type="caution">
    <text evidence="1">The sequence shown here is derived from an EMBL/GenBank/DDBJ whole genome shotgun (WGS) entry which is preliminary data.</text>
</comment>
<evidence type="ECO:0000313" key="1">
    <source>
        <dbReference type="EMBL" id="CAD7694717.1"/>
    </source>
</evidence>
<evidence type="ECO:0000313" key="2">
    <source>
        <dbReference type="Proteomes" id="UP000708148"/>
    </source>
</evidence>
<dbReference type="AlphaFoldDB" id="A0A8S1IJL3"/>
<dbReference type="EMBL" id="CAJHUC010000097">
    <property type="protein sequence ID" value="CAD7694717.1"/>
    <property type="molecule type" value="Genomic_DNA"/>
</dbReference>
<organism evidence="1 2">
    <name type="scientific">Ostreobium quekettii</name>
    <dbReference type="NCBI Taxonomy" id="121088"/>
    <lineage>
        <taxon>Eukaryota</taxon>
        <taxon>Viridiplantae</taxon>
        <taxon>Chlorophyta</taxon>
        <taxon>core chlorophytes</taxon>
        <taxon>Ulvophyceae</taxon>
        <taxon>TCBD clade</taxon>
        <taxon>Bryopsidales</taxon>
        <taxon>Ostreobineae</taxon>
        <taxon>Ostreobiaceae</taxon>
        <taxon>Ostreobium</taxon>
    </lineage>
</organism>
<protein>
    <submittedName>
        <fullName evidence="1">Uncharacterized protein</fullName>
    </submittedName>
</protein>
<gene>
    <name evidence="1" type="ORF">OSTQU699_LOCUS80</name>
</gene>
<name>A0A8S1IJL3_9CHLO</name>
<sequence length="470" mass="49369">YVPSGISLASNVDLNPMLPSALSESRIGGGLSAVAVSPNGTRALALMGKPLGDPAGGQKDSHSVLALDLNVENLDDVRVNGVYVYMFENTELGAWQESKTGPADVVVSSAQWASARLGSGHENSTAPVLLVMERNTYNQMKIFLVDFSNATDISADLEASPLKFDSLGTYRQTDKYYRAENITPALKVLVLDSADESLDPTGQPPVGAVALSSCVLATAGDNSHGLNGMGAVSINVAQLPRCLDTVYNDSVVNREVEVVGDVVVKYGLTGEAATSLDLNGIRRAVAEAFDIDAYNVEVNITYGMMGTMNLDVDVPAAALSRILGLAFGSKFGIDPAMFEIRQAPARRLRLRKALQDANSTVDFGVDGITDSSILTTMQSGLDAFLETGLEGELATVESDLGESDRAFLGTVAGATISASNTEVNATVETVVTVSANSAEALSARAESFSSDEGLQSLKDAYTDQGFEAIR</sequence>
<proteinExistence type="predicted"/>